<dbReference type="Pfam" id="PF01841">
    <property type="entry name" value="Transglut_core"/>
    <property type="match status" value="1"/>
</dbReference>
<dbReference type="InterPro" id="IPR038765">
    <property type="entry name" value="Papain-like_cys_pep_sf"/>
</dbReference>
<dbReference type="EMBL" id="CP040017">
    <property type="protein sequence ID" value="QCP13812.1"/>
    <property type="molecule type" value="Genomic_DNA"/>
</dbReference>
<dbReference type="SUPFAM" id="SSF54001">
    <property type="entry name" value="Cysteine proteinases"/>
    <property type="match status" value="1"/>
</dbReference>
<dbReference type="Gene3D" id="3.10.620.30">
    <property type="match status" value="1"/>
</dbReference>
<keyword evidence="1" id="KW-1133">Transmembrane helix</keyword>
<keyword evidence="1" id="KW-0812">Transmembrane</keyword>
<dbReference type="InterPro" id="IPR021878">
    <property type="entry name" value="TgpA_N"/>
</dbReference>
<feature type="transmembrane region" description="Helical" evidence="1">
    <location>
        <begin position="150"/>
        <end position="171"/>
    </location>
</feature>
<evidence type="ECO:0000313" key="4">
    <source>
        <dbReference type="Proteomes" id="UP000298763"/>
    </source>
</evidence>
<dbReference type="InterPro" id="IPR002931">
    <property type="entry name" value="Transglutaminase-like"/>
</dbReference>
<dbReference type="InterPro" id="IPR052901">
    <property type="entry name" value="Bact_TGase-like"/>
</dbReference>
<name>A0ABX5UPR9_9BURK</name>
<dbReference type="PANTHER" id="PTHR42736">
    <property type="entry name" value="PROTEIN-GLUTAMINE GAMMA-GLUTAMYLTRANSFERASE"/>
    <property type="match status" value="1"/>
</dbReference>
<protein>
    <submittedName>
        <fullName evidence="3">DUF3488 domain-containing protein</fullName>
    </submittedName>
</protein>
<evidence type="ECO:0000313" key="3">
    <source>
        <dbReference type="EMBL" id="QCP13812.1"/>
    </source>
</evidence>
<feature type="transmembrane region" description="Helical" evidence="1">
    <location>
        <begin position="183"/>
        <end position="202"/>
    </location>
</feature>
<feature type="transmembrane region" description="Helical" evidence="1">
    <location>
        <begin position="126"/>
        <end position="144"/>
    </location>
</feature>
<evidence type="ECO:0000259" key="2">
    <source>
        <dbReference type="SMART" id="SM00460"/>
    </source>
</evidence>
<proteinExistence type="predicted"/>
<accession>A0ABX5UPR9</accession>
<organism evidence="3 4">
    <name type="scientific">Pseudoduganella umbonata</name>
    <dbReference type="NCBI Taxonomy" id="864828"/>
    <lineage>
        <taxon>Bacteria</taxon>
        <taxon>Pseudomonadati</taxon>
        <taxon>Pseudomonadota</taxon>
        <taxon>Betaproteobacteria</taxon>
        <taxon>Burkholderiales</taxon>
        <taxon>Oxalobacteraceae</taxon>
        <taxon>Telluria group</taxon>
        <taxon>Pseudoduganella</taxon>
    </lineage>
</organism>
<feature type="transmembrane region" description="Helical" evidence="1">
    <location>
        <begin position="78"/>
        <end position="94"/>
    </location>
</feature>
<evidence type="ECO:0000256" key="1">
    <source>
        <dbReference type="SAM" id="Phobius"/>
    </source>
</evidence>
<dbReference type="SMART" id="SM00460">
    <property type="entry name" value="TGc"/>
    <property type="match status" value="1"/>
</dbReference>
<keyword evidence="1" id="KW-0472">Membrane</keyword>
<reference evidence="3 4" key="1">
    <citation type="submission" date="2019-05" db="EMBL/GenBank/DDBJ databases">
        <title>Draft Genome Sequences of Six Type Strains of the Genus Massilia.</title>
        <authorList>
            <person name="Miess H."/>
            <person name="Frediansyhah A."/>
            <person name="Gross H."/>
        </authorList>
    </citation>
    <scope>NUCLEOTIDE SEQUENCE [LARGE SCALE GENOMIC DNA]</scope>
    <source>
        <strain evidence="3 4">DSMZ 26121</strain>
    </source>
</reference>
<dbReference type="PANTHER" id="PTHR42736:SF1">
    <property type="entry name" value="PROTEIN-GLUTAMINE GAMMA-GLUTAMYLTRANSFERASE"/>
    <property type="match status" value="1"/>
</dbReference>
<feature type="transmembrane region" description="Helical" evidence="1">
    <location>
        <begin position="33"/>
        <end position="49"/>
    </location>
</feature>
<sequence>MPAGAGAVRPRGGTVKPLEALSAGPLTRDKQDTLLLVAAALLVVAPHFAHLPPWIAGTVCVTLLWRVLLTLRGRRQPPAWLLLPIALIAMGGVFQSYGALLGRDPGVAMLALLFAFKLLEMHAKRDLYVVLFLGFFLMLTNFFYSQSMLTGLAMAATLVALLTVQVTFQYTGAVPSLGRRLRLAGKMFALAVPLAAVLFVLFPRFEGPLWGRPGDAQGPRSGLSDTMAPGTMTNLALSEDVAFRARFDGAAPAQSRLYWRGVVLSHYDGRTWTRIGGRLYRRDGDAMTLRVDGKPAPYEVTLEPSQQRWLFTLELTPPALEVPGERVGVSDELESFTVRPLDRRVRYRAAAYADYAVQPSLDPALTGKWLQLPAGFNPKARALARRLREMSGKEDAHVVAHVLLLLREQQFVYTLQPPLLGRDSIDEFLFVTRQGFCEHYSGAFVFLMRAAGIPARVVTGYQGGELNPVDGYMTVRQSDAHAWAEVWMAGQGWIRVDPTAAVAPDRVRLGIGGALPREAPFGIAAFRNDKDSWLARLRFQVNAANNAWNQWVLDYNPERQRNFLTELSELAGDWRALAALPALLALGWLWRLLRARRRRDPVQTAWERFGMLLARHGIARTADEGPHSLARRVAALALPDEKKAAMAEFLELYAALRYRALDDDERHRSVRRLAKLLSLSR</sequence>
<keyword evidence="4" id="KW-1185">Reference proteome</keyword>
<dbReference type="Proteomes" id="UP000298763">
    <property type="component" value="Chromosome"/>
</dbReference>
<dbReference type="Pfam" id="PF11992">
    <property type="entry name" value="TgpA_N"/>
    <property type="match status" value="1"/>
</dbReference>
<feature type="domain" description="Transglutaminase-like" evidence="2">
    <location>
        <begin position="429"/>
        <end position="500"/>
    </location>
</feature>
<gene>
    <name evidence="3" type="ORF">FCL38_27800</name>
</gene>